<keyword evidence="4" id="KW-1185">Reference proteome</keyword>
<organism evidence="3 4">
    <name type="scientific">Actinoallomurus spadix</name>
    <dbReference type="NCBI Taxonomy" id="79912"/>
    <lineage>
        <taxon>Bacteria</taxon>
        <taxon>Bacillati</taxon>
        <taxon>Actinomycetota</taxon>
        <taxon>Actinomycetes</taxon>
        <taxon>Streptosporangiales</taxon>
        <taxon>Thermomonosporaceae</taxon>
        <taxon>Actinoallomurus</taxon>
    </lineage>
</organism>
<keyword evidence="2" id="KW-0472">Membrane</keyword>
<keyword evidence="2" id="KW-0812">Transmembrane</keyword>
<sequence>MSDDLDALLREHYRRAAEGVQPDRELIDRLRTAGRPARAVPGWPRMLLAAAAVAAIALLTWGLLRPEHPAEPSRHSVPIAPPPASTGPPSPTAPPPMPTRTRAPNTRPVPKVTERPTLPPSARPTPRPTRTVTDTPRPAPTSVPSSIPRPPERR</sequence>
<feature type="region of interest" description="Disordered" evidence="1">
    <location>
        <begin position="67"/>
        <end position="154"/>
    </location>
</feature>
<proteinExistence type="predicted"/>
<evidence type="ECO:0000313" key="4">
    <source>
        <dbReference type="Proteomes" id="UP001501822"/>
    </source>
</evidence>
<comment type="caution">
    <text evidence="3">The sequence shown here is derived from an EMBL/GenBank/DDBJ whole genome shotgun (WGS) entry which is preliminary data.</text>
</comment>
<feature type="compositionally biased region" description="Pro residues" evidence="1">
    <location>
        <begin position="79"/>
        <end position="98"/>
    </location>
</feature>
<dbReference type="Proteomes" id="UP001501822">
    <property type="component" value="Unassembled WGS sequence"/>
</dbReference>
<protein>
    <submittedName>
        <fullName evidence="3">Uncharacterized protein</fullName>
    </submittedName>
</protein>
<reference evidence="3 4" key="1">
    <citation type="journal article" date="2019" name="Int. J. Syst. Evol. Microbiol.">
        <title>The Global Catalogue of Microorganisms (GCM) 10K type strain sequencing project: providing services to taxonomists for standard genome sequencing and annotation.</title>
        <authorList>
            <consortium name="The Broad Institute Genomics Platform"/>
            <consortium name="The Broad Institute Genome Sequencing Center for Infectious Disease"/>
            <person name="Wu L."/>
            <person name="Ma J."/>
        </authorList>
    </citation>
    <scope>NUCLEOTIDE SEQUENCE [LARGE SCALE GENOMIC DNA]</scope>
    <source>
        <strain evidence="3 4">JCM 3146</strain>
    </source>
</reference>
<accession>A0ABN0VR43</accession>
<feature type="compositionally biased region" description="Low complexity" evidence="1">
    <location>
        <begin position="99"/>
        <end position="110"/>
    </location>
</feature>
<name>A0ABN0VR43_9ACTN</name>
<evidence type="ECO:0000256" key="2">
    <source>
        <dbReference type="SAM" id="Phobius"/>
    </source>
</evidence>
<dbReference type="RefSeq" id="WP_289849316.1">
    <property type="nucleotide sequence ID" value="NZ_BAAABM010000003.1"/>
</dbReference>
<feature type="transmembrane region" description="Helical" evidence="2">
    <location>
        <begin position="46"/>
        <end position="64"/>
    </location>
</feature>
<keyword evidence="2" id="KW-1133">Transmembrane helix</keyword>
<gene>
    <name evidence="3" type="ORF">GCM10010151_01560</name>
</gene>
<evidence type="ECO:0000313" key="3">
    <source>
        <dbReference type="EMBL" id="GAA0315206.1"/>
    </source>
</evidence>
<evidence type="ECO:0000256" key="1">
    <source>
        <dbReference type="SAM" id="MobiDB-lite"/>
    </source>
</evidence>
<dbReference type="EMBL" id="BAAABM010000003">
    <property type="protein sequence ID" value="GAA0315206.1"/>
    <property type="molecule type" value="Genomic_DNA"/>
</dbReference>
<feature type="compositionally biased region" description="Pro residues" evidence="1">
    <location>
        <begin position="117"/>
        <end position="127"/>
    </location>
</feature>